<dbReference type="Gene3D" id="3.90.79.10">
    <property type="entry name" value="Nucleoside Triphosphate Pyrophosphohydrolase"/>
    <property type="match status" value="1"/>
</dbReference>
<organism evidence="4 5">
    <name type="scientific">Micromonospora marina</name>
    <dbReference type="NCBI Taxonomy" id="307120"/>
    <lineage>
        <taxon>Bacteria</taxon>
        <taxon>Bacillati</taxon>
        <taxon>Actinomycetota</taxon>
        <taxon>Actinomycetes</taxon>
        <taxon>Micromonosporales</taxon>
        <taxon>Micromonosporaceae</taxon>
        <taxon>Micromonospora</taxon>
    </lineage>
</organism>
<keyword evidence="5" id="KW-1185">Reference proteome</keyword>
<accession>A0A1C5A8M4</accession>
<proteinExistence type="inferred from homology"/>
<protein>
    <submittedName>
        <fullName evidence="4">ADP-ribose pyrophosphatase YjhB, NUDIX family</fullName>
    </submittedName>
</protein>
<dbReference type="Pfam" id="PF00293">
    <property type="entry name" value="NUDIX"/>
    <property type="match status" value="1"/>
</dbReference>
<reference evidence="5" key="1">
    <citation type="submission" date="2016-06" db="EMBL/GenBank/DDBJ databases">
        <authorList>
            <person name="Varghese N."/>
        </authorList>
    </citation>
    <scope>NUCLEOTIDE SEQUENCE [LARGE SCALE GENOMIC DNA]</scope>
    <source>
        <strain evidence="5">DSM 45555</strain>
    </source>
</reference>
<sequence>MLTRQEPRAIVADLVRRVVPHDRQEALDQQAMTGWVRSGEPLFRRHAPADPPRHLAVYFALLDERERSVMLVDHLKANCWLLPGGHVDEDEDPRHTVVREAAEELGVLADFHSRFGDDPFFLSRTWTRGHHSHVDMTLWFILEARRTDPVLPDPREFRSVRWYGLTEVNWNSDVYDPQMHRFVAKLDAWLARTADYTPT</sequence>
<dbReference type="InterPro" id="IPR020084">
    <property type="entry name" value="NUDIX_hydrolase_CS"/>
</dbReference>
<feature type="domain" description="Nudix hydrolase" evidence="3">
    <location>
        <begin position="52"/>
        <end position="192"/>
    </location>
</feature>
<dbReference type="PROSITE" id="PS00893">
    <property type="entry name" value="NUDIX_BOX"/>
    <property type="match status" value="1"/>
</dbReference>
<dbReference type="InterPro" id="IPR000086">
    <property type="entry name" value="NUDIX_hydrolase_dom"/>
</dbReference>
<evidence type="ECO:0000313" key="4">
    <source>
        <dbReference type="EMBL" id="SCF41560.1"/>
    </source>
</evidence>
<name>A0A1C5A8M4_9ACTN</name>
<dbReference type="PANTHER" id="PTHR43736:SF1">
    <property type="entry name" value="DIHYDRONEOPTERIN TRIPHOSPHATE DIPHOSPHATASE"/>
    <property type="match status" value="1"/>
</dbReference>
<dbReference type="Proteomes" id="UP000198551">
    <property type="component" value="Unassembled WGS sequence"/>
</dbReference>
<dbReference type="GO" id="GO:0016787">
    <property type="term" value="F:hydrolase activity"/>
    <property type="evidence" value="ECO:0007669"/>
    <property type="project" value="UniProtKB-KW"/>
</dbReference>
<evidence type="ECO:0000256" key="2">
    <source>
        <dbReference type="ARBA" id="ARBA00022801"/>
    </source>
</evidence>
<evidence type="ECO:0000256" key="1">
    <source>
        <dbReference type="ARBA" id="ARBA00005582"/>
    </source>
</evidence>
<comment type="similarity">
    <text evidence="1">Belongs to the Nudix hydrolase family.</text>
</comment>
<dbReference type="InterPro" id="IPR015797">
    <property type="entry name" value="NUDIX_hydrolase-like_dom_sf"/>
</dbReference>
<dbReference type="AlphaFoldDB" id="A0A1C5A8M4"/>
<gene>
    <name evidence="4" type="ORF">GA0070215_12573</name>
</gene>
<dbReference type="PANTHER" id="PTHR43736">
    <property type="entry name" value="ADP-RIBOSE PYROPHOSPHATASE"/>
    <property type="match status" value="1"/>
</dbReference>
<dbReference type="EMBL" id="FMCV01000025">
    <property type="protein sequence ID" value="SCF41560.1"/>
    <property type="molecule type" value="Genomic_DNA"/>
</dbReference>
<evidence type="ECO:0000313" key="5">
    <source>
        <dbReference type="Proteomes" id="UP000198551"/>
    </source>
</evidence>
<evidence type="ECO:0000259" key="3">
    <source>
        <dbReference type="PROSITE" id="PS51462"/>
    </source>
</evidence>
<keyword evidence="2" id="KW-0378">Hydrolase</keyword>
<dbReference type="PROSITE" id="PS51462">
    <property type="entry name" value="NUDIX"/>
    <property type="match status" value="1"/>
</dbReference>
<dbReference type="SUPFAM" id="SSF55811">
    <property type="entry name" value="Nudix"/>
    <property type="match status" value="1"/>
</dbReference>